<evidence type="ECO:0000313" key="6">
    <source>
        <dbReference type="EMBL" id="NDV33840.1"/>
    </source>
</evidence>
<dbReference type="GO" id="GO:0006400">
    <property type="term" value="P:tRNA modification"/>
    <property type="evidence" value="ECO:0007669"/>
    <property type="project" value="TreeGrafter"/>
</dbReference>
<dbReference type="GO" id="GO:0005829">
    <property type="term" value="C:cytosol"/>
    <property type="evidence" value="ECO:0007669"/>
    <property type="project" value="TreeGrafter"/>
</dbReference>
<organism evidence="6">
    <name type="scientific">Arcella intermedia</name>
    <dbReference type="NCBI Taxonomy" id="1963864"/>
    <lineage>
        <taxon>Eukaryota</taxon>
        <taxon>Amoebozoa</taxon>
        <taxon>Tubulinea</taxon>
        <taxon>Elardia</taxon>
        <taxon>Arcellinida</taxon>
        <taxon>Sphaerothecina</taxon>
        <taxon>Arcellidae</taxon>
        <taxon>Arcella</taxon>
    </lineage>
</organism>
<protein>
    <recommendedName>
        <fullName evidence="7">tRNA (guanine-N(7)-)-methyltransferase non-catalytic subunit</fullName>
    </recommendedName>
</protein>
<dbReference type="EMBL" id="GIBP01004871">
    <property type="protein sequence ID" value="NDV33840.1"/>
    <property type="molecule type" value="Transcribed_RNA"/>
</dbReference>
<evidence type="ECO:0000256" key="4">
    <source>
        <dbReference type="ARBA" id="ARBA00022737"/>
    </source>
</evidence>
<dbReference type="InterPro" id="IPR001680">
    <property type="entry name" value="WD40_rpt"/>
</dbReference>
<keyword evidence="4" id="KW-0677">Repeat</keyword>
<dbReference type="Gene3D" id="2.130.10.10">
    <property type="entry name" value="YVTN repeat-like/Quinoprotein amine dehydrogenase"/>
    <property type="match status" value="1"/>
</dbReference>
<dbReference type="GO" id="GO:0005634">
    <property type="term" value="C:nucleus"/>
    <property type="evidence" value="ECO:0007669"/>
    <property type="project" value="UniProtKB-SubCell"/>
</dbReference>
<comment type="subcellular location">
    <subcellularLocation>
        <location evidence="1">Nucleus</location>
    </subcellularLocation>
</comment>
<dbReference type="InterPro" id="IPR028884">
    <property type="entry name" value="Trm82"/>
</dbReference>
<dbReference type="Pfam" id="PF00400">
    <property type="entry name" value="WD40"/>
    <property type="match status" value="1"/>
</dbReference>
<accession>A0A6B2LAB1</accession>
<evidence type="ECO:0000256" key="2">
    <source>
        <dbReference type="ARBA" id="ARBA00022574"/>
    </source>
</evidence>
<evidence type="ECO:0008006" key="7">
    <source>
        <dbReference type="Google" id="ProtNLM"/>
    </source>
</evidence>
<dbReference type="GO" id="GO:0043527">
    <property type="term" value="C:tRNA methyltransferase complex"/>
    <property type="evidence" value="ECO:0007669"/>
    <property type="project" value="TreeGrafter"/>
</dbReference>
<dbReference type="PANTHER" id="PTHR16288:SF0">
    <property type="entry name" value="TRNA (GUANINE-N(7)-)-METHYLTRANSFERASE NON-CATALYTIC SUBUNIT WDR4"/>
    <property type="match status" value="1"/>
</dbReference>
<dbReference type="InterPro" id="IPR015943">
    <property type="entry name" value="WD40/YVTN_repeat-like_dom_sf"/>
</dbReference>
<keyword evidence="2" id="KW-0853">WD repeat</keyword>
<evidence type="ECO:0000256" key="1">
    <source>
        <dbReference type="ARBA" id="ARBA00004123"/>
    </source>
</evidence>
<sequence length="315" mass="35217">MTADEKNLKLWDTKTWNLIIERTVQKKITSLTFSPTNDILWANKFGSVFAIQHSDFIDPSLQFANEEDTDHPKVKFLLGHCSLITHLKFCRFGEGFVLISTDRDEKIRTSLYPESYCILSYCLGHKGFISSIATIEYDPFHGKLYAITGSGDGTARLWSIPDGKPLDQHAPHPAPSSPTPPPTVKDLAIHSTPSETTLALIYEECAEVHLFNVELPSGRLSKVAREVLPSVPLCLGVVGGLFFVSTLKDGLLAFRPRGHALGQPEGLAQINPTLITQNEEKLEQLLEKLDWGNMRKLPDKVLKEQKKTKKIKTQQ</sequence>
<keyword evidence="3" id="KW-0819">tRNA processing</keyword>
<reference evidence="6" key="1">
    <citation type="journal article" date="2020" name="J. Eukaryot. Microbiol.">
        <title>De novo Sequencing, Assembly and Annotation of the Transcriptome for the Free-Living Testate Amoeba Arcella intermedia.</title>
        <authorList>
            <person name="Ribeiro G.M."/>
            <person name="Porfirio-Sousa A.L."/>
            <person name="Maurer-Alcala X.X."/>
            <person name="Katz L.A."/>
            <person name="Lahr D.J.G."/>
        </authorList>
    </citation>
    <scope>NUCLEOTIDE SEQUENCE</scope>
</reference>
<dbReference type="AlphaFoldDB" id="A0A6B2LAB1"/>
<keyword evidence="5" id="KW-0539">Nucleus</keyword>
<dbReference type="GO" id="GO:0036265">
    <property type="term" value="P:RNA (guanine-N7)-methylation"/>
    <property type="evidence" value="ECO:0007669"/>
    <property type="project" value="InterPro"/>
</dbReference>
<name>A0A6B2LAB1_9EUKA</name>
<dbReference type="InterPro" id="IPR036322">
    <property type="entry name" value="WD40_repeat_dom_sf"/>
</dbReference>
<evidence type="ECO:0000256" key="5">
    <source>
        <dbReference type="ARBA" id="ARBA00023242"/>
    </source>
</evidence>
<dbReference type="SUPFAM" id="SSF50978">
    <property type="entry name" value="WD40 repeat-like"/>
    <property type="match status" value="1"/>
</dbReference>
<dbReference type="PANTHER" id="PTHR16288">
    <property type="entry name" value="WD40 REPEAT PROTEIN 4"/>
    <property type="match status" value="1"/>
</dbReference>
<evidence type="ECO:0000256" key="3">
    <source>
        <dbReference type="ARBA" id="ARBA00022694"/>
    </source>
</evidence>
<proteinExistence type="predicted"/>